<dbReference type="EMBL" id="SSOB01000039">
    <property type="protein sequence ID" value="THF74614.1"/>
    <property type="molecule type" value="Genomic_DNA"/>
</dbReference>
<dbReference type="InterPro" id="IPR003313">
    <property type="entry name" value="AraC-bd"/>
</dbReference>
<evidence type="ECO:0000256" key="1">
    <source>
        <dbReference type="ARBA" id="ARBA00023015"/>
    </source>
</evidence>
<keyword evidence="1" id="KW-0805">Transcription regulation</keyword>
<dbReference type="Pfam" id="PF12833">
    <property type="entry name" value="HTH_18"/>
    <property type="match status" value="1"/>
</dbReference>
<sequence>MTMTEESFLFATQTLNANYRRGIGEEGVAFLIYNWGMTWKHYDNPVHRHSFYEICYVLEGEGEYEDDEVTHPLTGGTLFASLPGHWHQIRSRTGLRLFFVAFEVLADEASPKARQYESDLLGISSPVIVAPEEVTALLWRALYSHVLKHPAEDGDPRTSGLCAMLLHSFPGNFGLREDRSALKAKASSHSGSRSRSHLIQLAKRYIRDNLSSSLRLEDVSAYLCVSVRHLSRIFKEELGQSFVDYVTEQRMLAAESLLKTTLHSVKEIADFAGYQSVHYFTRVFSDRYGIPPAAYRSQKQKG</sequence>
<dbReference type="InterPro" id="IPR018060">
    <property type="entry name" value="HTH_AraC"/>
</dbReference>
<dbReference type="PANTHER" id="PTHR43280:SF28">
    <property type="entry name" value="HTH-TYPE TRANSCRIPTIONAL ACTIVATOR RHAS"/>
    <property type="match status" value="1"/>
</dbReference>
<name>A0A4V3WE30_9BACL</name>
<dbReference type="SUPFAM" id="SSF51215">
    <property type="entry name" value="Regulatory protein AraC"/>
    <property type="match status" value="1"/>
</dbReference>
<protein>
    <submittedName>
        <fullName evidence="5">AraC family transcriptional regulator</fullName>
    </submittedName>
</protein>
<dbReference type="SUPFAM" id="SSF46689">
    <property type="entry name" value="Homeodomain-like"/>
    <property type="match status" value="2"/>
</dbReference>
<dbReference type="PROSITE" id="PS01124">
    <property type="entry name" value="HTH_ARAC_FAMILY_2"/>
    <property type="match status" value="1"/>
</dbReference>
<dbReference type="PANTHER" id="PTHR43280">
    <property type="entry name" value="ARAC-FAMILY TRANSCRIPTIONAL REGULATOR"/>
    <property type="match status" value="1"/>
</dbReference>
<evidence type="ECO:0000256" key="2">
    <source>
        <dbReference type="ARBA" id="ARBA00023125"/>
    </source>
</evidence>
<dbReference type="RefSeq" id="WP_136372511.1">
    <property type="nucleotide sequence ID" value="NZ_SSOB01000039.1"/>
</dbReference>
<dbReference type="SMART" id="SM00342">
    <property type="entry name" value="HTH_ARAC"/>
    <property type="match status" value="1"/>
</dbReference>
<dbReference type="Proteomes" id="UP000310636">
    <property type="component" value="Unassembled WGS sequence"/>
</dbReference>
<dbReference type="InterPro" id="IPR037923">
    <property type="entry name" value="HTH-like"/>
</dbReference>
<evidence type="ECO:0000259" key="4">
    <source>
        <dbReference type="PROSITE" id="PS01124"/>
    </source>
</evidence>
<comment type="caution">
    <text evidence="5">The sequence shown here is derived from an EMBL/GenBank/DDBJ whole genome shotgun (WGS) entry which is preliminary data.</text>
</comment>
<dbReference type="Gene3D" id="1.10.10.60">
    <property type="entry name" value="Homeodomain-like"/>
    <property type="match status" value="2"/>
</dbReference>
<accession>A0A4V3WE30</accession>
<evidence type="ECO:0000313" key="5">
    <source>
        <dbReference type="EMBL" id="THF74614.1"/>
    </source>
</evidence>
<dbReference type="PRINTS" id="PR00032">
    <property type="entry name" value="HTHARAC"/>
</dbReference>
<evidence type="ECO:0000313" key="6">
    <source>
        <dbReference type="Proteomes" id="UP000310636"/>
    </source>
</evidence>
<gene>
    <name evidence="5" type="ORF">E6C55_24765</name>
</gene>
<dbReference type="OrthoDB" id="149040at2"/>
<keyword evidence="3" id="KW-0804">Transcription</keyword>
<keyword evidence="2" id="KW-0238">DNA-binding</keyword>
<organism evidence="5 6">
    <name type="scientific">Cohnella fermenti</name>
    <dbReference type="NCBI Taxonomy" id="2565925"/>
    <lineage>
        <taxon>Bacteria</taxon>
        <taxon>Bacillati</taxon>
        <taxon>Bacillota</taxon>
        <taxon>Bacilli</taxon>
        <taxon>Bacillales</taxon>
        <taxon>Paenibacillaceae</taxon>
        <taxon>Cohnella</taxon>
    </lineage>
</organism>
<dbReference type="GO" id="GO:0043565">
    <property type="term" value="F:sequence-specific DNA binding"/>
    <property type="evidence" value="ECO:0007669"/>
    <property type="project" value="InterPro"/>
</dbReference>
<reference evidence="5 6" key="1">
    <citation type="submission" date="2019-04" db="EMBL/GenBank/DDBJ databases">
        <title>Cohnella sp. nov. isolated from preserved vegetables.</title>
        <authorList>
            <person name="Lin S.-Y."/>
            <person name="Hung M.-H."/>
            <person name="Young C.-C."/>
        </authorList>
    </citation>
    <scope>NUCLEOTIDE SEQUENCE [LARGE SCALE GENOMIC DNA]</scope>
    <source>
        <strain evidence="5 6">CC-MHH1044</strain>
    </source>
</reference>
<dbReference type="AlphaFoldDB" id="A0A4V3WE30"/>
<evidence type="ECO:0000256" key="3">
    <source>
        <dbReference type="ARBA" id="ARBA00023163"/>
    </source>
</evidence>
<dbReference type="InterPro" id="IPR020449">
    <property type="entry name" value="Tscrpt_reg_AraC-type_HTH"/>
</dbReference>
<keyword evidence="6" id="KW-1185">Reference proteome</keyword>
<dbReference type="GO" id="GO:0003700">
    <property type="term" value="F:DNA-binding transcription factor activity"/>
    <property type="evidence" value="ECO:0007669"/>
    <property type="project" value="InterPro"/>
</dbReference>
<feature type="domain" description="HTH araC/xylS-type" evidence="4">
    <location>
        <begin position="200"/>
        <end position="298"/>
    </location>
</feature>
<dbReference type="InterPro" id="IPR014710">
    <property type="entry name" value="RmlC-like_jellyroll"/>
</dbReference>
<dbReference type="InterPro" id="IPR009057">
    <property type="entry name" value="Homeodomain-like_sf"/>
</dbReference>
<dbReference type="Pfam" id="PF02311">
    <property type="entry name" value="AraC_binding"/>
    <property type="match status" value="1"/>
</dbReference>
<proteinExistence type="predicted"/>
<dbReference type="Gene3D" id="2.60.120.10">
    <property type="entry name" value="Jelly Rolls"/>
    <property type="match status" value="1"/>
</dbReference>